<dbReference type="OrthoDB" id="7448377at2"/>
<feature type="transmembrane region" description="Helical" evidence="1">
    <location>
        <begin position="43"/>
        <end position="65"/>
    </location>
</feature>
<dbReference type="Proteomes" id="UP000428803">
    <property type="component" value="Chromosome"/>
</dbReference>
<reference evidence="3" key="1">
    <citation type="submission" date="2019-01" db="EMBL/GenBank/DDBJ databases">
        <title>Sphingorhabdus lacus sp.nov., isolated from an oligotrophic freshwater lake.</title>
        <authorList>
            <person name="Park M."/>
        </authorList>
    </citation>
    <scope>NUCLEOTIDE SEQUENCE [LARGE SCALE GENOMIC DNA]</scope>
    <source>
        <strain evidence="3">IMCC1753</strain>
    </source>
</reference>
<evidence type="ECO:0000313" key="3">
    <source>
        <dbReference type="Proteomes" id="UP000428803"/>
    </source>
</evidence>
<gene>
    <name evidence="2" type="ORF">EUU25_02805</name>
</gene>
<dbReference type="RefSeq" id="WP_158898089.1">
    <property type="nucleotide sequence ID" value="NZ_CP035733.1"/>
</dbReference>
<protein>
    <submittedName>
        <fullName evidence="2">Uncharacterized protein</fullName>
    </submittedName>
</protein>
<sequence>MNEAREQICVRGELPSSALASCLEERPSIPPDNCNSSGECAPWLVPLAFVVGAVFGLGGFAQLLANPRRGSRIDPETGALTWWQNRVGKSDGDSGHIAPSDIGSIRIVKQSEGSDEVHLYDLKGNRQFYFDEEVIPHDQDRWTKAMTDRWPHIEVTIVE</sequence>
<dbReference type="AlphaFoldDB" id="A0A6I6L513"/>
<organism evidence="2 3">
    <name type="scientific">Sphingorhabdus lacus</name>
    <dbReference type="NCBI Taxonomy" id="392610"/>
    <lineage>
        <taxon>Bacteria</taxon>
        <taxon>Pseudomonadati</taxon>
        <taxon>Pseudomonadota</taxon>
        <taxon>Alphaproteobacteria</taxon>
        <taxon>Sphingomonadales</taxon>
        <taxon>Sphingomonadaceae</taxon>
        <taxon>Sphingorhabdus</taxon>
    </lineage>
</organism>
<evidence type="ECO:0000256" key="1">
    <source>
        <dbReference type="SAM" id="Phobius"/>
    </source>
</evidence>
<keyword evidence="1" id="KW-0812">Transmembrane</keyword>
<keyword evidence="3" id="KW-1185">Reference proteome</keyword>
<keyword evidence="1" id="KW-0472">Membrane</keyword>
<accession>A0A6I6L513</accession>
<dbReference type="KEGG" id="slaa:EUU25_02805"/>
<proteinExistence type="predicted"/>
<keyword evidence="1" id="KW-1133">Transmembrane helix</keyword>
<name>A0A6I6L513_9SPHN</name>
<dbReference type="EMBL" id="CP035733">
    <property type="protein sequence ID" value="QGY79634.1"/>
    <property type="molecule type" value="Genomic_DNA"/>
</dbReference>
<evidence type="ECO:0000313" key="2">
    <source>
        <dbReference type="EMBL" id="QGY79634.1"/>
    </source>
</evidence>